<evidence type="ECO:0000256" key="1">
    <source>
        <dbReference type="ARBA" id="ARBA00010062"/>
    </source>
</evidence>
<dbReference type="CDD" id="cd06328">
    <property type="entry name" value="PBP1_SBP-like"/>
    <property type="match status" value="1"/>
</dbReference>
<sequence length="398" mass="43321">MKPVFRMIGSTIAAIAISGAAYAEDPIKIALVHGISGSTYEVFSKQTHTGFQMGLEYATGGTMEVAGRPLEIIIKDTQFKPDVARAALAEAYGDDEVLIAVGGTSSGVTKGMLPIAEEYERILLIEPAVADSLTGEDSNRYVFKTSRNSSMDMQAQALALAPDENLFVATLAEDYAFGRDGISAFKAALDGSGATIVTEEYVPQKTTDFTAATERMFNALKDKPGRKVILIYVAGGGDPMGKIQAMEPARYDISISTGGHILPVLPTYKRVPGMEGAIYYYYEIPRNEINDWLVKEHQARFDSPPDFFTAGGMTAALAIVKGLETAESIDTESLIAAMEGMSWETPKGTMTFRPEDHQALQDMYHFKIRVDDEVDWAIPDLVREISADELKIPLGRTN</sequence>
<dbReference type="SUPFAM" id="SSF53822">
    <property type="entry name" value="Periplasmic binding protein-like I"/>
    <property type="match status" value="1"/>
</dbReference>
<dbReference type="Gene3D" id="3.40.50.2300">
    <property type="match status" value="2"/>
</dbReference>
<dbReference type="GO" id="GO:0006865">
    <property type="term" value="P:amino acid transport"/>
    <property type="evidence" value="ECO:0007669"/>
    <property type="project" value="UniProtKB-KW"/>
</dbReference>
<evidence type="ECO:0000256" key="3">
    <source>
        <dbReference type="ARBA" id="ARBA00022970"/>
    </source>
</evidence>
<comment type="similarity">
    <text evidence="1">Belongs to the leucine-binding protein family.</text>
</comment>
<comment type="caution">
    <text evidence="6">The sequence shown here is derived from an EMBL/GenBank/DDBJ whole genome shotgun (WGS) entry which is preliminary data.</text>
</comment>
<dbReference type="PANTHER" id="PTHR30483:SF6">
    <property type="entry name" value="PERIPLASMIC BINDING PROTEIN OF ABC TRANSPORTER FOR NATURAL AMINO ACIDS"/>
    <property type="match status" value="1"/>
</dbReference>
<dbReference type="InterPro" id="IPR028082">
    <property type="entry name" value="Peripla_BP_I"/>
</dbReference>
<dbReference type="InterPro" id="IPR028081">
    <property type="entry name" value="Leu-bd"/>
</dbReference>
<dbReference type="EMBL" id="WQLV01000020">
    <property type="protein sequence ID" value="MVO18407.1"/>
    <property type="molecule type" value="Genomic_DNA"/>
</dbReference>
<feature type="chain" id="PRO_5026766152" evidence="4">
    <location>
        <begin position="24"/>
        <end position="398"/>
    </location>
</feature>
<feature type="domain" description="Leucine-binding protein" evidence="5">
    <location>
        <begin position="26"/>
        <end position="369"/>
    </location>
</feature>
<evidence type="ECO:0000256" key="2">
    <source>
        <dbReference type="ARBA" id="ARBA00022729"/>
    </source>
</evidence>
<evidence type="ECO:0000259" key="5">
    <source>
        <dbReference type="Pfam" id="PF13458"/>
    </source>
</evidence>
<organism evidence="6 7">
    <name type="scientific">Parasedimentitalea huanghaiensis</name>
    <dbReference type="NCBI Taxonomy" id="2682100"/>
    <lineage>
        <taxon>Bacteria</taxon>
        <taxon>Pseudomonadati</taxon>
        <taxon>Pseudomonadota</taxon>
        <taxon>Alphaproteobacteria</taxon>
        <taxon>Rhodobacterales</taxon>
        <taxon>Paracoccaceae</taxon>
        <taxon>Parasedimentitalea</taxon>
    </lineage>
</organism>
<dbReference type="RefSeq" id="WP_157024618.1">
    <property type="nucleotide sequence ID" value="NZ_WQLV01000020.1"/>
</dbReference>
<dbReference type="Proteomes" id="UP000478892">
    <property type="component" value="Unassembled WGS sequence"/>
</dbReference>
<evidence type="ECO:0000313" key="6">
    <source>
        <dbReference type="EMBL" id="MVO18407.1"/>
    </source>
</evidence>
<proteinExistence type="inferred from homology"/>
<keyword evidence="7" id="KW-1185">Reference proteome</keyword>
<protein>
    <submittedName>
        <fullName evidence="6">ABC transporter substrate-binding protein</fullName>
    </submittedName>
</protein>
<evidence type="ECO:0000313" key="7">
    <source>
        <dbReference type="Proteomes" id="UP000478892"/>
    </source>
</evidence>
<feature type="signal peptide" evidence="4">
    <location>
        <begin position="1"/>
        <end position="23"/>
    </location>
</feature>
<keyword evidence="3" id="KW-0813">Transport</keyword>
<dbReference type="PANTHER" id="PTHR30483">
    <property type="entry name" value="LEUCINE-SPECIFIC-BINDING PROTEIN"/>
    <property type="match status" value="1"/>
</dbReference>
<keyword evidence="3" id="KW-0029">Amino-acid transport</keyword>
<name>A0A6L6WR51_9RHOB</name>
<gene>
    <name evidence="6" type="ORF">GO984_21535</name>
</gene>
<reference evidence="6 7" key="1">
    <citation type="submission" date="2019-12" db="EMBL/GenBank/DDBJ databases">
        <authorList>
            <person name="Zhang Y.-J."/>
        </authorList>
    </citation>
    <scope>NUCLEOTIDE SEQUENCE [LARGE SCALE GENOMIC DNA]</scope>
    <source>
        <strain evidence="6 7">CY05</strain>
    </source>
</reference>
<dbReference type="Pfam" id="PF13458">
    <property type="entry name" value="Peripla_BP_6"/>
    <property type="match status" value="1"/>
</dbReference>
<keyword evidence="2 4" id="KW-0732">Signal</keyword>
<accession>A0A6L6WR51</accession>
<dbReference type="InterPro" id="IPR051010">
    <property type="entry name" value="BCAA_transport"/>
</dbReference>
<dbReference type="AlphaFoldDB" id="A0A6L6WR51"/>
<evidence type="ECO:0000256" key="4">
    <source>
        <dbReference type="SAM" id="SignalP"/>
    </source>
</evidence>